<comment type="caution">
    <text evidence="9">The sequence shown here is derived from an EMBL/GenBank/DDBJ whole genome shotgun (WGS) entry which is preliminary data.</text>
</comment>
<protein>
    <submittedName>
        <fullName evidence="9">Phytochrome-like protein cph2</fullName>
    </submittedName>
</protein>
<dbReference type="AlphaFoldDB" id="A0A2T0BK97"/>
<dbReference type="NCBIfam" id="TIGR00254">
    <property type="entry name" value="GGDEF"/>
    <property type="match status" value="1"/>
</dbReference>
<dbReference type="InterPro" id="IPR004010">
    <property type="entry name" value="Double_Cache_2"/>
</dbReference>
<evidence type="ECO:0000256" key="4">
    <source>
        <dbReference type="ARBA" id="ARBA00022989"/>
    </source>
</evidence>
<name>A0A2T0BK97_9CLOT</name>
<dbReference type="InterPro" id="IPR050469">
    <property type="entry name" value="Diguanylate_Cyclase"/>
</dbReference>
<evidence type="ECO:0000256" key="2">
    <source>
        <dbReference type="ARBA" id="ARBA00022475"/>
    </source>
</evidence>
<dbReference type="InterPro" id="IPR043128">
    <property type="entry name" value="Rev_trsase/Diguanyl_cyclase"/>
</dbReference>
<evidence type="ECO:0000313" key="10">
    <source>
        <dbReference type="Proteomes" id="UP000239471"/>
    </source>
</evidence>
<dbReference type="SMART" id="SM01049">
    <property type="entry name" value="Cache_2"/>
    <property type="match status" value="1"/>
</dbReference>
<evidence type="ECO:0000256" key="6">
    <source>
        <dbReference type="SAM" id="Coils"/>
    </source>
</evidence>
<keyword evidence="10" id="KW-1185">Reference proteome</keyword>
<dbReference type="GO" id="GO:0005886">
    <property type="term" value="C:plasma membrane"/>
    <property type="evidence" value="ECO:0007669"/>
    <property type="project" value="UniProtKB-SubCell"/>
</dbReference>
<keyword evidence="5 7" id="KW-0472">Membrane</keyword>
<keyword evidence="3 7" id="KW-0812">Transmembrane</keyword>
<evidence type="ECO:0000259" key="8">
    <source>
        <dbReference type="PROSITE" id="PS50887"/>
    </source>
</evidence>
<dbReference type="PANTHER" id="PTHR45138:SF9">
    <property type="entry name" value="DIGUANYLATE CYCLASE DGCM-RELATED"/>
    <property type="match status" value="1"/>
</dbReference>
<dbReference type="Pfam" id="PF00990">
    <property type="entry name" value="GGDEF"/>
    <property type="match status" value="1"/>
</dbReference>
<dbReference type="OrthoDB" id="9805474at2"/>
<dbReference type="InterPro" id="IPR029787">
    <property type="entry name" value="Nucleotide_cyclase"/>
</dbReference>
<evidence type="ECO:0000256" key="1">
    <source>
        <dbReference type="ARBA" id="ARBA00004651"/>
    </source>
</evidence>
<evidence type="ECO:0000256" key="3">
    <source>
        <dbReference type="ARBA" id="ARBA00022692"/>
    </source>
</evidence>
<organism evidence="9 10">
    <name type="scientific">Clostridium vincentii</name>
    <dbReference type="NCBI Taxonomy" id="52704"/>
    <lineage>
        <taxon>Bacteria</taxon>
        <taxon>Bacillati</taxon>
        <taxon>Bacillota</taxon>
        <taxon>Clostridia</taxon>
        <taxon>Eubacteriales</taxon>
        <taxon>Clostridiaceae</taxon>
        <taxon>Clostridium</taxon>
    </lineage>
</organism>
<comment type="subcellular location">
    <subcellularLocation>
        <location evidence="1">Cell membrane</location>
        <topology evidence="1">Multi-pass membrane protein</topology>
    </subcellularLocation>
</comment>
<dbReference type="InterPro" id="IPR033480">
    <property type="entry name" value="sCache_2"/>
</dbReference>
<sequence length="495" mass="57658">MDTLEGDVILYPVMPESEGSNILELKDAKGNYALQDEINLVNEQGEGYTTGYWINPNYNDNEGYKKITFVKKFEKYNWYIGTGEYVDDVEKDIQQEILDRVDVIRFGSENDNYIFIDNFDGVELCNGVYKEYVDKNIWDLEDKNGTKIIQEQITIAKNSQDGGFMTHYWKTPDTTDVFQKMTFVRAVPEWNWVIGSGVQFDELVNTIQENESKMKEEVMNRIKNIVGIVVLVMLMAFIIAKTFVKRIQKSLDIFFDFLNNASWNYIKIDEQKVGYSEFKDLGIAINLMINERDRIEKAIRRMNNELNVRVQEGSKELEELNSNIDKKLDEKTLELRNLLNMDGLTQMYNHKYMFERLENEIIKAIEDNEKICIIMFDIDYFKNINDNYGHQCGDQVLTRIASILKEQIREVDIVGRYGGEEFIAIITNADMETGYNIVEGIRKKIIDMKFKEKGLSVTISGGIVEYCSQTAIEMVKLADDKLYEAKRKGRNRIQK</sequence>
<dbReference type="PANTHER" id="PTHR45138">
    <property type="entry name" value="REGULATORY COMPONENTS OF SENSORY TRANSDUCTION SYSTEM"/>
    <property type="match status" value="1"/>
</dbReference>
<dbReference type="SMART" id="SM00267">
    <property type="entry name" value="GGDEF"/>
    <property type="match status" value="1"/>
</dbReference>
<evidence type="ECO:0000256" key="5">
    <source>
        <dbReference type="ARBA" id="ARBA00023136"/>
    </source>
</evidence>
<dbReference type="PROSITE" id="PS50887">
    <property type="entry name" value="GGDEF"/>
    <property type="match status" value="1"/>
</dbReference>
<keyword evidence="4 7" id="KW-1133">Transmembrane helix</keyword>
<accession>A0A2T0BK97</accession>
<dbReference type="GO" id="GO:0052621">
    <property type="term" value="F:diguanylate cyclase activity"/>
    <property type="evidence" value="ECO:0007669"/>
    <property type="project" value="TreeGrafter"/>
</dbReference>
<evidence type="ECO:0000313" key="9">
    <source>
        <dbReference type="EMBL" id="PRR84304.1"/>
    </source>
</evidence>
<feature type="transmembrane region" description="Helical" evidence="7">
    <location>
        <begin position="225"/>
        <end position="244"/>
    </location>
</feature>
<proteinExistence type="predicted"/>
<evidence type="ECO:0000256" key="7">
    <source>
        <dbReference type="SAM" id="Phobius"/>
    </source>
</evidence>
<dbReference type="Proteomes" id="UP000239471">
    <property type="component" value="Unassembled WGS sequence"/>
</dbReference>
<dbReference type="SUPFAM" id="SSF55073">
    <property type="entry name" value="Nucleotide cyclase"/>
    <property type="match status" value="1"/>
</dbReference>
<reference evidence="9 10" key="1">
    <citation type="submission" date="2018-03" db="EMBL/GenBank/DDBJ databases">
        <title>Genome sequence of Clostridium vincentii DSM 10228.</title>
        <authorList>
            <person name="Poehlein A."/>
            <person name="Daniel R."/>
        </authorList>
    </citation>
    <scope>NUCLEOTIDE SEQUENCE [LARGE SCALE GENOMIC DNA]</scope>
    <source>
        <strain evidence="9 10">DSM 10228</strain>
    </source>
</reference>
<dbReference type="Gene3D" id="3.30.450.20">
    <property type="entry name" value="PAS domain"/>
    <property type="match status" value="2"/>
</dbReference>
<dbReference type="Gene3D" id="3.30.70.270">
    <property type="match status" value="1"/>
</dbReference>
<keyword evidence="6" id="KW-0175">Coiled coil</keyword>
<dbReference type="FunFam" id="3.30.70.270:FF:000001">
    <property type="entry name" value="Diguanylate cyclase domain protein"/>
    <property type="match status" value="1"/>
</dbReference>
<dbReference type="CDD" id="cd01949">
    <property type="entry name" value="GGDEF"/>
    <property type="match status" value="1"/>
</dbReference>
<dbReference type="Pfam" id="PF08269">
    <property type="entry name" value="dCache_2"/>
    <property type="match status" value="1"/>
</dbReference>
<keyword evidence="2" id="KW-1003">Cell membrane</keyword>
<feature type="domain" description="GGDEF" evidence="8">
    <location>
        <begin position="369"/>
        <end position="495"/>
    </location>
</feature>
<gene>
    <name evidence="9" type="primary">cph2_2</name>
    <name evidence="9" type="ORF">CLVI_02300</name>
</gene>
<dbReference type="EMBL" id="PVXQ01000002">
    <property type="protein sequence ID" value="PRR84304.1"/>
    <property type="molecule type" value="Genomic_DNA"/>
</dbReference>
<feature type="coiled-coil region" evidence="6">
    <location>
        <begin position="285"/>
        <end position="334"/>
    </location>
</feature>
<dbReference type="InterPro" id="IPR000160">
    <property type="entry name" value="GGDEF_dom"/>
</dbReference>